<gene>
    <name evidence="11" type="ORF">FHS83_000361</name>
</gene>
<dbReference type="InterPro" id="IPR029016">
    <property type="entry name" value="GAF-like_dom_sf"/>
</dbReference>
<dbReference type="Pfam" id="PF01590">
    <property type="entry name" value="GAF"/>
    <property type="match status" value="1"/>
</dbReference>
<dbReference type="SUPFAM" id="SSF55874">
    <property type="entry name" value="ATPase domain of HSP90 chaperone/DNA topoisomerase II/histidine kinase"/>
    <property type="match status" value="1"/>
</dbReference>
<evidence type="ECO:0000313" key="11">
    <source>
        <dbReference type="EMBL" id="NIK87043.1"/>
    </source>
</evidence>
<keyword evidence="5" id="KW-0547">Nucleotide-binding</keyword>
<evidence type="ECO:0000259" key="10">
    <source>
        <dbReference type="PROSITE" id="PS50109"/>
    </source>
</evidence>
<organism evidence="11 12">
    <name type="scientific">Rhizomicrobium palustre</name>
    <dbReference type="NCBI Taxonomy" id="189966"/>
    <lineage>
        <taxon>Bacteria</taxon>
        <taxon>Pseudomonadati</taxon>
        <taxon>Pseudomonadota</taxon>
        <taxon>Alphaproteobacteria</taxon>
        <taxon>Micropepsales</taxon>
        <taxon>Micropepsaceae</taxon>
        <taxon>Rhizomicrobium</taxon>
    </lineage>
</organism>
<evidence type="ECO:0000256" key="1">
    <source>
        <dbReference type="ARBA" id="ARBA00000085"/>
    </source>
</evidence>
<evidence type="ECO:0000256" key="6">
    <source>
        <dbReference type="ARBA" id="ARBA00022777"/>
    </source>
</evidence>
<protein>
    <recommendedName>
        <fullName evidence="2">histidine kinase</fullName>
        <ecNumber evidence="2">2.7.13.3</ecNumber>
    </recommendedName>
</protein>
<dbReference type="GO" id="GO:0000155">
    <property type="term" value="F:phosphorelay sensor kinase activity"/>
    <property type="evidence" value="ECO:0007669"/>
    <property type="project" value="InterPro"/>
</dbReference>
<dbReference type="PROSITE" id="PS50109">
    <property type="entry name" value="HIS_KIN"/>
    <property type="match status" value="1"/>
</dbReference>
<evidence type="ECO:0000256" key="2">
    <source>
        <dbReference type="ARBA" id="ARBA00012438"/>
    </source>
</evidence>
<dbReference type="SMART" id="SM00387">
    <property type="entry name" value="HATPase_c"/>
    <property type="match status" value="1"/>
</dbReference>
<dbReference type="InterPro" id="IPR003594">
    <property type="entry name" value="HATPase_dom"/>
</dbReference>
<reference evidence="11 12" key="1">
    <citation type="submission" date="2020-03" db="EMBL/GenBank/DDBJ databases">
        <title>Genomic Encyclopedia of Type Strains, Phase IV (KMG-IV): sequencing the most valuable type-strain genomes for metagenomic binning, comparative biology and taxonomic classification.</title>
        <authorList>
            <person name="Goeker M."/>
        </authorList>
    </citation>
    <scope>NUCLEOTIDE SEQUENCE [LARGE SCALE GENOMIC DNA]</scope>
    <source>
        <strain evidence="11 12">DSM 19867</strain>
    </source>
</reference>
<keyword evidence="6 11" id="KW-0418">Kinase</keyword>
<feature type="domain" description="Histidine kinase" evidence="10">
    <location>
        <begin position="410"/>
        <end position="653"/>
    </location>
</feature>
<keyword evidence="7" id="KW-0067">ATP-binding</keyword>
<dbReference type="InterPro" id="IPR005467">
    <property type="entry name" value="His_kinase_dom"/>
</dbReference>
<dbReference type="Proteomes" id="UP000570514">
    <property type="component" value="Unassembled WGS sequence"/>
</dbReference>
<dbReference type="SMART" id="SM00388">
    <property type="entry name" value="HisKA"/>
    <property type="match status" value="1"/>
</dbReference>
<dbReference type="EMBL" id="JAASRM010000001">
    <property type="protein sequence ID" value="NIK87043.1"/>
    <property type="molecule type" value="Genomic_DNA"/>
</dbReference>
<feature type="transmembrane region" description="Helical" evidence="9">
    <location>
        <begin position="20"/>
        <end position="44"/>
    </location>
</feature>
<dbReference type="Gene3D" id="3.30.450.40">
    <property type="match status" value="1"/>
</dbReference>
<dbReference type="InterPro" id="IPR036097">
    <property type="entry name" value="HisK_dim/P_sf"/>
</dbReference>
<comment type="caution">
    <text evidence="11">The sequence shown here is derived from an EMBL/GenBank/DDBJ whole genome shotgun (WGS) entry which is preliminary data.</text>
</comment>
<dbReference type="AlphaFoldDB" id="A0A846MUK6"/>
<evidence type="ECO:0000256" key="3">
    <source>
        <dbReference type="ARBA" id="ARBA00022553"/>
    </source>
</evidence>
<dbReference type="Gene3D" id="3.30.565.10">
    <property type="entry name" value="Histidine kinase-like ATPase, C-terminal domain"/>
    <property type="match status" value="1"/>
</dbReference>
<sequence length="660" mass="71058">MLGAGTKAMWRPQNETKSRLVGVGILLSSGFIFLLDMTPLRGAADGASYGLVIAAAAAFGARPMWWSAGLGAALTILAPFLGGEAQRPLPEIISSRVFGLVVIVVVAAMLQRMLGTRSEIAASDRELAAHQEALRKITRLALSSDKSLDQRLEIITEWTAGVMGHPRACVGRIEEGGQGFRFHDIYDQRVNRHLKGTEPPPCIENVYPSLLGNDLVSVAEDVMTAPDFQPGREYFARYNIRAVLHVAAAYRGDVVASLIISSPTPHAWSEREITFAKSVAQVVALIFALDYNQRTLERLDRVSQGIFVLGQDGAVEYANAAARAISPQSTGDVPLLPFVLEPLHAEKDDRAITLAGHDYELYRARLPGGEVLVRVEDVTARNAALAEAKRLEEQVKESAKLQAMGQMAAGIAHDFNNILGAILGLAQNQARLLEKKAAVSEPDNAMERNLTERILGVCKRGKSLTDEILGFARTASVERTPLDLTQLLSTSLDVVPSDSETPATVSLALPKDALPVDGNAAQLLQLVQNLAVNAIHACEGEAGRIVISAGLAEHNELMVLKAHALPPEERILGSIDPTRRYCYVRVSDNGHGIPAEVMDRIFEPFFTTKGRRKGSGLGLVVVHGVVDSHQGCCHVRSLAGQGTVFTIYLPMLTEAAIAAA</sequence>
<dbReference type="PANTHER" id="PTHR43065:SF10">
    <property type="entry name" value="PEROXIDE STRESS-ACTIVATED HISTIDINE KINASE MAK3"/>
    <property type="match status" value="1"/>
</dbReference>
<dbReference type="PANTHER" id="PTHR43065">
    <property type="entry name" value="SENSOR HISTIDINE KINASE"/>
    <property type="match status" value="1"/>
</dbReference>
<keyword evidence="3" id="KW-0597">Phosphoprotein</keyword>
<dbReference type="CDD" id="cd00082">
    <property type="entry name" value="HisKA"/>
    <property type="match status" value="1"/>
</dbReference>
<evidence type="ECO:0000313" key="12">
    <source>
        <dbReference type="Proteomes" id="UP000570514"/>
    </source>
</evidence>
<evidence type="ECO:0000256" key="4">
    <source>
        <dbReference type="ARBA" id="ARBA00022679"/>
    </source>
</evidence>
<proteinExistence type="predicted"/>
<dbReference type="InterPro" id="IPR003661">
    <property type="entry name" value="HisK_dim/P_dom"/>
</dbReference>
<dbReference type="SUPFAM" id="SSF47384">
    <property type="entry name" value="Homodimeric domain of signal transducing histidine kinase"/>
    <property type="match status" value="1"/>
</dbReference>
<feature type="transmembrane region" description="Helical" evidence="9">
    <location>
        <begin position="93"/>
        <end position="110"/>
    </location>
</feature>
<accession>A0A846MUK6</accession>
<evidence type="ECO:0000256" key="7">
    <source>
        <dbReference type="ARBA" id="ARBA00022840"/>
    </source>
</evidence>
<name>A0A846MUK6_9PROT</name>
<dbReference type="PRINTS" id="PR00344">
    <property type="entry name" value="BCTRLSENSOR"/>
</dbReference>
<dbReference type="SUPFAM" id="SSF55781">
    <property type="entry name" value="GAF domain-like"/>
    <property type="match status" value="1"/>
</dbReference>
<dbReference type="RefSeq" id="WP_167080283.1">
    <property type="nucleotide sequence ID" value="NZ_BAAADC010000001.1"/>
</dbReference>
<dbReference type="InterPro" id="IPR036890">
    <property type="entry name" value="HATPase_C_sf"/>
</dbReference>
<keyword evidence="12" id="KW-1185">Reference proteome</keyword>
<comment type="catalytic activity">
    <reaction evidence="1">
        <text>ATP + protein L-histidine = ADP + protein N-phospho-L-histidine.</text>
        <dbReference type="EC" id="2.7.13.3"/>
    </reaction>
</comment>
<keyword evidence="8" id="KW-0902">Two-component regulatory system</keyword>
<dbReference type="EC" id="2.7.13.3" evidence="2"/>
<evidence type="ECO:0000256" key="8">
    <source>
        <dbReference type="ARBA" id="ARBA00023012"/>
    </source>
</evidence>
<keyword evidence="9" id="KW-0812">Transmembrane</keyword>
<keyword evidence="9" id="KW-0472">Membrane</keyword>
<feature type="transmembrane region" description="Helical" evidence="9">
    <location>
        <begin position="64"/>
        <end position="81"/>
    </location>
</feature>
<evidence type="ECO:0000256" key="5">
    <source>
        <dbReference type="ARBA" id="ARBA00022741"/>
    </source>
</evidence>
<dbReference type="Pfam" id="PF02518">
    <property type="entry name" value="HATPase_c"/>
    <property type="match status" value="1"/>
</dbReference>
<evidence type="ECO:0000256" key="9">
    <source>
        <dbReference type="SAM" id="Phobius"/>
    </source>
</evidence>
<dbReference type="GO" id="GO:0005524">
    <property type="term" value="F:ATP binding"/>
    <property type="evidence" value="ECO:0007669"/>
    <property type="project" value="UniProtKB-KW"/>
</dbReference>
<keyword evidence="4" id="KW-0808">Transferase</keyword>
<dbReference type="InterPro" id="IPR004358">
    <property type="entry name" value="Sig_transdc_His_kin-like_C"/>
</dbReference>
<dbReference type="Gene3D" id="1.10.287.130">
    <property type="match status" value="1"/>
</dbReference>
<dbReference type="InterPro" id="IPR003018">
    <property type="entry name" value="GAF"/>
</dbReference>
<keyword evidence="9" id="KW-1133">Transmembrane helix</keyword>